<name>A0A915D2U2_9BILA</name>
<reference evidence="2" key="1">
    <citation type="submission" date="2022-11" db="UniProtKB">
        <authorList>
            <consortium name="WormBaseParasite"/>
        </authorList>
    </citation>
    <scope>IDENTIFICATION</scope>
</reference>
<keyword evidence="1" id="KW-1185">Reference proteome</keyword>
<proteinExistence type="predicted"/>
<organism evidence="1 2">
    <name type="scientific">Ditylenchus dipsaci</name>
    <dbReference type="NCBI Taxonomy" id="166011"/>
    <lineage>
        <taxon>Eukaryota</taxon>
        <taxon>Metazoa</taxon>
        <taxon>Ecdysozoa</taxon>
        <taxon>Nematoda</taxon>
        <taxon>Chromadorea</taxon>
        <taxon>Rhabditida</taxon>
        <taxon>Tylenchina</taxon>
        <taxon>Tylenchomorpha</taxon>
        <taxon>Sphaerularioidea</taxon>
        <taxon>Anguinidae</taxon>
        <taxon>Anguininae</taxon>
        <taxon>Ditylenchus</taxon>
    </lineage>
</organism>
<dbReference type="WBParaSite" id="jg14790">
    <property type="protein sequence ID" value="jg14790"/>
    <property type="gene ID" value="jg14790"/>
</dbReference>
<evidence type="ECO:0000313" key="2">
    <source>
        <dbReference type="WBParaSite" id="jg14790"/>
    </source>
</evidence>
<evidence type="ECO:0000313" key="1">
    <source>
        <dbReference type="Proteomes" id="UP000887574"/>
    </source>
</evidence>
<protein>
    <submittedName>
        <fullName evidence="2">Uncharacterized protein</fullName>
    </submittedName>
</protein>
<sequence>MSHKRYGPIRHGFYGLAQFSRNLPGFSYYSAEKEIADETTLRPACIQSRHNQLREIKLIAYGWTKSTNTGNKTSPA</sequence>
<dbReference type="AlphaFoldDB" id="A0A915D2U2"/>
<accession>A0A915D2U2</accession>
<dbReference type="Proteomes" id="UP000887574">
    <property type="component" value="Unplaced"/>
</dbReference>